<evidence type="ECO:0000256" key="8">
    <source>
        <dbReference type="ARBA" id="ARBA00037841"/>
    </source>
</evidence>
<keyword evidence="3" id="KW-0282">Flagellum</keyword>
<evidence type="ECO:0000256" key="2">
    <source>
        <dbReference type="ARBA" id="ARBA00022490"/>
    </source>
</evidence>
<evidence type="ECO:0000256" key="11">
    <source>
        <dbReference type="ARBA" id="ARBA00041517"/>
    </source>
</evidence>
<evidence type="ECO:0000256" key="10">
    <source>
        <dbReference type="ARBA" id="ARBA00040899"/>
    </source>
</evidence>
<evidence type="ECO:0000256" key="9">
    <source>
        <dbReference type="ARBA" id="ARBA00038424"/>
    </source>
</evidence>
<dbReference type="STRING" id="10195.A0A3M7P1X2"/>
<evidence type="ECO:0000313" key="15">
    <source>
        <dbReference type="EMBL" id="RMZ93058.1"/>
    </source>
</evidence>
<dbReference type="OrthoDB" id="7760980at2759"/>
<evidence type="ECO:0000256" key="13">
    <source>
        <dbReference type="SAM" id="Coils"/>
    </source>
</evidence>
<keyword evidence="6" id="KW-0206">Cytoskeleton</keyword>
<keyword evidence="16" id="KW-1185">Reference proteome</keyword>
<dbReference type="GO" id="GO:0070286">
    <property type="term" value="P:axonemal dynein complex assembly"/>
    <property type="evidence" value="ECO:0007669"/>
    <property type="project" value="InterPro"/>
</dbReference>
<dbReference type="GO" id="GO:0003352">
    <property type="term" value="P:regulation of cilium movement"/>
    <property type="evidence" value="ECO:0007669"/>
    <property type="project" value="TreeGrafter"/>
</dbReference>
<feature type="coiled-coil region" evidence="13">
    <location>
        <begin position="20"/>
        <end position="52"/>
    </location>
</feature>
<comment type="subcellular location">
    <subcellularLocation>
        <location evidence="1">Cytoplasm</location>
        <location evidence="1">Cytoskeleton</location>
        <location evidence="1">Flagellum axoneme</location>
    </subcellularLocation>
    <subcellularLocation>
        <location evidence="8">Cytoplasm</location>
        <location evidence="8">Cytoskeleton</location>
        <location evidence="8">Flagellum basal body</location>
    </subcellularLocation>
</comment>
<comment type="caution">
    <text evidence="15">The sequence shown here is derived from an EMBL/GenBank/DDBJ whole genome shotgun (WGS) entry which is preliminary data.</text>
</comment>
<comment type="function">
    <text evidence="12">Component of the nexin-dynein regulatory complex (N-DRC), a key regulator of ciliary/flagellar motility which maintains the alignment and integrity of the distal axoneme and regulates microtubule sliding in motile axonemes. Plays a critical role in the assembly of N-DRC and also stabilizes the assembly of multiple inner dynein arms and radial spokes. Coassembles with DRC1 to form a central scaffold needed for assembly of the N-DRC and its attachment to the outer doublet microtubules.</text>
</comment>
<evidence type="ECO:0000256" key="1">
    <source>
        <dbReference type="ARBA" id="ARBA00004611"/>
    </source>
</evidence>
<name>A0A3M7P1X2_BRAPC</name>
<feature type="domain" description="Dynein regulatory complex protein 1/2 N-terminal" evidence="14">
    <location>
        <begin position="25"/>
        <end position="123"/>
    </location>
</feature>
<evidence type="ECO:0000256" key="7">
    <source>
        <dbReference type="ARBA" id="ARBA00023273"/>
    </source>
</evidence>
<evidence type="ECO:0000256" key="6">
    <source>
        <dbReference type="ARBA" id="ARBA00023212"/>
    </source>
</evidence>
<evidence type="ECO:0000256" key="4">
    <source>
        <dbReference type="ARBA" id="ARBA00023054"/>
    </source>
</evidence>
<dbReference type="EMBL" id="REGN01014105">
    <property type="protein sequence ID" value="RMZ93058.1"/>
    <property type="molecule type" value="Genomic_DNA"/>
</dbReference>
<keyword evidence="5" id="KW-0969">Cilium</keyword>
<proteinExistence type="inferred from homology"/>
<dbReference type="AlphaFoldDB" id="A0A3M7P1X2"/>
<evidence type="ECO:0000256" key="3">
    <source>
        <dbReference type="ARBA" id="ARBA00022846"/>
    </source>
</evidence>
<evidence type="ECO:0000313" key="16">
    <source>
        <dbReference type="Proteomes" id="UP000276133"/>
    </source>
</evidence>
<comment type="similarity">
    <text evidence="9">Belongs to the DRC2 family.</text>
</comment>
<evidence type="ECO:0000259" key="14">
    <source>
        <dbReference type="Pfam" id="PF14772"/>
    </source>
</evidence>
<evidence type="ECO:0000256" key="12">
    <source>
        <dbReference type="ARBA" id="ARBA00045865"/>
    </source>
</evidence>
<accession>A0A3M7P1X2</accession>
<dbReference type="PANTHER" id="PTHR21625:SF0">
    <property type="entry name" value="DYNEIN REGULATORY COMPLEX SUBUNIT 2"/>
    <property type="match status" value="1"/>
</dbReference>
<sequence length="145" mass="17461">MPSSAKKLAKMTDEERVLYMEQKMLMEAEAKKKKEELMNELLREKLIKEEKNTRNNLNKINYQWRSIMRDAKAKDLLRDIEIMSQTFERIIDRKDSVIKALVKDLHESEEQYYMAMRSNFQNIDNLVDLHTEELNTAKKKFQEML</sequence>
<dbReference type="PANTHER" id="PTHR21625">
    <property type="entry name" value="NYD-SP28 PROTEIN"/>
    <property type="match status" value="1"/>
</dbReference>
<gene>
    <name evidence="15" type="ORF">BpHYR1_050873</name>
</gene>
<dbReference type="GO" id="GO:0005858">
    <property type="term" value="C:axonemal dynein complex"/>
    <property type="evidence" value="ECO:0007669"/>
    <property type="project" value="InterPro"/>
</dbReference>
<keyword evidence="7" id="KW-0966">Cell projection</keyword>
<protein>
    <recommendedName>
        <fullName evidence="10">Dynein regulatory complex subunit 2</fullName>
    </recommendedName>
    <alternativeName>
        <fullName evidence="11">Coiled-coil domain-containing protein 65</fullName>
    </alternativeName>
</protein>
<dbReference type="InterPro" id="IPR039505">
    <property type="entry name" value="DRC1/2_N"/>
</dbReference>
<feature type="non-terminal residue" evidence="15">
    <location>
        <position position="145"/>
    </location>
</feature>
<dbReference type="Proteomes" id="UP000276133">
    <property type="component" value="Unassembled WGS sequence"/>
</dbReference>
<dbReference type="Pfam" id="PF14772">
    <property type="entry name" value="NYD-SP28"/>
    <property type="match status" value="1"/>
</dbReference>
<dbReference type="InterPro" id="IPR039750">
    <property type="entry name" value="DRC1/DRC2"/>
</dbReference>
<keyword evidence="4 13" id="KW-0175">Coiled coil</keyword>
<reference evidence="15 16" key="1">
    <citation type="journal article" date="2018" name="Sci. Rep.">
        <title>Genomic signatures of local adaptation to the degree of environmental predictability in rotifers.</title>
        <authorList>
            <person name="Franch-Gras L."/>
            <person name="Hahn C."/>
            <person name="Garcia-Roger E.M."/>
            <person name="Carmona M.J."/>
            <person name="Serra M."/>
            <person name="Gomez A."/>
        </authorList>
    </citation>
    <scope>NUCLEOTIDE SEQUENCE [LARGE SCALE GENOMIC DNA]</scope>
    <source>
        <strain evidence="15">HYR1</strain>
    </source>
</reference>
<keyword evidence="2" id="KW-0963">Cytoplasm</keyword>
<dbReference type="GO" id="GO:0060285">
    <property type="term" value="P:cilium-dependent cell motility"/>
    <property type="evidence" value="ECO:0007669"/>
    <property type="project" value="TreeGrafter"/>
</dbReference>
<organism evidence="15 16">
    <name type="scientific">Brachionus plicatilis</name>
    <name type="common">Marine rotifer</name>
    <name type="synonym">Brachionus muelleri</name>
    <dbReference type="NCBI Taxonomy" id="10195"/>
    <lineage>
        <taxon>Eukaryota</taxon>
        <taxon>Metazoa</taxon>
        <taxon>Spiralia</taxon>
        <taxon>Gnathifera</taxon>
        <taxon>Rotifera</taxon>
        <taxon>Eurotatoria</taxon>
        <taxon>Monogononta</taxon>
        <taxon>Pseudotrocha</taxon>
        <taxon>Ploima</taxon>
        <taxon>Brachionidae</taxon>
        <taxon>Brachionus</taxon>
    </lineage>
</organism>
<evidence type="ECO:0000256" key="5">
    <source>
        <dbReference type="ARBA" id="ARBA00023069"/>
    </source>
</evidence>